<keyword evidence="1" id="KW-0472">Membrane</keyword>
<dbReference type="EMBL" id="HBUF01276070">
    <property type="protein sequence ID" value="CAG6686392.1"/>
    <property type="molecule type" value="Transcribed_RNA"/>
</dbReference>
<evidence type="ECO:0008006" key="3">
    <source>
        <dbReference type="Google" id="ProtNLM"/>
    </source>
</evidence>
<keyword evidence="1" id="KW-1133">Transmembrane helix</keyword>
<accession>A0A8D8THY5</accession>
<sequence>MDRRYKTFFKLIFSMNLNYMGLIISLFFPIIQKTQELKPILKYSQIVTITMSLIFFSLLTFTISLRVFVFVLTNFCLSTQQIVLLQIVCYYTQFFLGEQVCCKINFFSIYLSM</sequence>
<evidence type="ECO:0000256" key="1">
    <source>
        <dbReference type="SAM" id="Phobius"/>
    </source>
</evidence>
<proteinExistence type="predicted"/>
<protein>
    <recommendedName>
        <fullName evidence="3">Transmembrane protein</fullName>
    </recommendedName>
</protein>
<feature type="transmembrane region" description="Helical" evidence="1">
    <location>
        <begin position="12"/>
        <end position="31"/>
    </location>
</feature>
<reference evidence="2" key="1">
    <citation type="submission" date="2021-05" db="EMBL/GenBank/DDBJ databases">
        <authorList>
            <person name="Alioto T."/>
            <person name="Alioto T."/>
            <person name="Gomez Garrido J."/>
        </authorList>
    </citation>
    <scope>NUCLEOTIDE SEQUENCE</scope>
</reference>
<dbReference type="AlphaFoldDB" id="A0A8D8THY5"/>
<evidence type="ECO:0000313" key="2">
    <source>
        <dbReference type="EMBL" id="CAG6686392.1"/>
    </source>
</evidence>
<keyword evidence="1" id="KW-0812">Transmembrane</keyword>
<feature type="transmembrane region" description="Helical" evidence="1">
    <location>
        <begin position="43"/>
        <end position="72"/>
    </location>
</feature>
<organism evidence="2">
    <name type="scientific">Cacopsylla melanoneura</name>
    <dbReference type="NCBI Taxonomy" id="428564"/>
    <lineage>
        <taxon>Eukaryota</taxon>
        <taxon>Metazoa</taxon>
        <taxon>Ecdysozoa</taxon>
        <taxon>Arthropoda</taxon>
        <taxon>Hexapoda</taxon>
        <taxon>Insecta</taxon>
        <taxon>Pterygota</taxon>
        <taxon>Neoptera</taxon>
        <taxon>Paraneoptera</taxon>
        <taxon>Hemiptera</taxon>
        <taxon>Sternorrhyncha</taxon>
        <taxon>Psylloidea</taxon>
        <taxon>Psyllidae</taxon>
        <taxon>Psyllinae</taxon>
        <taxon>Cacopsylla</taxon>
    </lineage>
</organism>
<name>A0A8D8THY5_9HEMI</name>